<dbReference type="Proteomes" id="UP000266389">
    <property type="component" value="Unassembled WGS sequence"/>
</dbReference>
<dbReference type="AlphaFoldDB" id="A0A395M3N5"/>
<dbReference type="EMBL" id="PHFL01000039">
    <property type="protein sequence ID" value="RFM24494.1"/>
    <property type="molecule type" value="Genomic_DNA"/>
</dbReference>
<dbReference type="SUPFAM" id="SSF48452">
    <property type="entry name" value="TPR-like"/>
    <property type="match status" value="1"/>
</dbReference>
<reference evidence="1 2" key="1">
    <citation type="journal article" date="2011" name="ISME J.">
        <title>Community ecology of hot spring cyanobacterial mats: predominant populations and their functional potential.</title>
        <authorList>
            <person name="Klatt C.G."/>
            <person name="Wood J.M."/>
            <person name="Rusch D.B."/>
            <person name="Bateson M.M."/>
            <person name="Hamamura N."/>
            <person name="Heidelberg J.F."/>
            <person name="Grossman A.R."/>
            <person name="Bhaya D."/>
            <person name="Cohan F.M."/>
            <person name="Kuhl M."/>
            <person name="Bryant D.A."/>
            <person name="Ward D.M."/>
        </authorList>
    </citation>
    <scope>NUCLEOTIDE SEQUENCE [LARGE SCALE GENOMIC DNA]</scope>
    <source>
        <strain evidence="1">OS</strain>
    </source>
</reference>
<gene>
    <name evidence="1" type="ORF">D0433_05780</name>
</gene>
<proteinExistence type="predicted"/>
<evidence type="ECO:0000313" key="1">
    <source>
        <dbReference type="EMBL" id="RFM24494.1"/>
    </source>
</evidence>
<dbReference type="InterPro" id="IPR011990">
    <property type="entry name" value="TPR-like_helical_dom_sf"/>
</dbReference>
<evidence type="ECO:0008006" key="3">
    <source>
        <dbReference type="Google" id="ProtNLM"/>
    </source>
</evidence>
<sequence>MQACFICLHEKTCKNSKSLSQMKTLFGTLKKIPWWLLASAVLVASAAALNLSCAPGNLFDPTRVQNDNVTEENLIANPDNTTRSVLTGMRRTLVIGYGALGTLTELASDNYTNATSFVSQLLDTPSLITGTDLTLAGGAAYFNLLRVNAVAEFAFSSIVPNDRQATNLQRAEIRFLQAMALILLAENWSHFPIEDKGQPRSAREVLQIAIQRLQEAQTLAATAPSVNAADNLADGLGDIRMNIFLALARAHRLLGNKAEARRNAEAALARRAAYVYYVRPDITNGPIPDIYNHSLIRTDNNFQPLPRLEFLDPKCASIQGATPLPLLKTEECHLILAEIALSDNNLPEARAQMRSAVTLARSRPTELFSDANERRIASPAGPALTAITVATNFPGPGNLPSRILVLPSPTARLTTNADSVYAASLVRRRGPGSPPFALPIVSGTSLTPADIDALPNDRTTLVRTLYLLRQEIFFLESRRMSDLGIRFPVPERQTQTNPNMPLGSPGTLVVVPEWIPAGNAALNTYTVTTSGGFTIITIQNDMNDVIARNISRISPFAGF</sequence>
<dbReference type="Gene3D" id="1.25.40.390">
    <property type="match status" value="1"/>
</dbReference>
<organism evidence="1 2">
    <name type="scientific">Candidatus Thermochlorobacter aerophilus</name>
    <dbReference type="NCBI Taxonomy" id="1868324"/>
    <lineage>
        <taxon>Bacteria</taxon>
        <taxon>Pseudomonadati</taxon>
        <taxon>Chlorobiota</taxon>
        <taxon>Chlorobiia</taxon>
        <taxon>Chlorobiales</taxon>
        <taxon>Candidatus Thermochlorobacteriaceae</taxon>
        <taxon>Candidatus Thermochlorobacter</taxon>
    </lineage>
</organism>
<comment type="caution">
    <text evidence="1">The sequence shown here is derived from an EMBL/GenBank/DDBJ whole genome shotgun (WGS) entry which is preliminary data.</text>
</comment>
<protein>
    <recommendedName>
        <fullName evidence="3">Tetratricopeptide repeat protein</fullName>
    </recommendedName>
</protein>
<name>A0A395M3N5_9BACT</name>
<accession>A0A395M3N5</accession>
<evidence type="ECO:0000313" key="2">
    <source>
        <dbReference type="Proteomes" id="UP000266389"/>
    </source>
</evidence>